<dbReference type="Gene3D" id="3.90.70.10">
    <property type="entry name" value="Cysteine proteinases"/>
    <property type="match status" value="2"/>
</dbReference>
<dbReference type="GO" id="GO:0006508">
    <property type="term" value="P:proteolysis"/>
    <property type="evidence" value="ECO:0007669"/>
    <property type="project" value="UniProtKB-KW"/>
</dbReference>
<name>A0A8D8X9E6_9HEMI</name>
<evidence type="ECO:0000256" key="2">
    <source>
        <dbReference type="ARBA" id="ARBA00009085"/>
    </source>
</evidence>
<dbReference type="InterPro" id="IPR050185">
    <property type="entry name" value="Ub_carboxyl-term_hydrolase"/>
</dbReference>
<dbReference type="EMBL" id="HBUF01585438">
    <property type="protein sequence ID" value="CAG6771628.1"/>
    <property type="molecule type" value="Transcribed_RNA"/>
</dbReference>
<dbReference type="EMBL" id="HBUF01287801">
    <property type="protein sequence ID" value="CAG6688637.1"/>
    <property type="molecule type" value="Transcribed_RNA"/>
</dbReference>
<evidence type="ECO:0000259" key="8">
    <source>
        <dbReference type="PROSITE" id="PS50235"/>
    </source>
</evidence>
<dbReference type="InterPro" id="IPR006615">
    <property type="entry name" value="Pept_C19_DUSP"/>
</dbReference>
<keyword evidence="4 7" id="KW-0833">Ubl conjugation pathway</keyword>
<evidence type="ECO:0000313" key="10">
    <source>
        <dbReference type="EMBL" id="CAG6688637.1"/>
    </source>
</evidence>
<proteinExistence type="inferred from homology"/>
<evidence type="ECO:0000256" key="1">
    <source>
        <dbReference type="ARBA" id="ARBA00000707"/>
    </source>
</evidence>
<dbReference type="Gene3D" id="3.30.2230.10">
    <property type="entry name" value="DUSP-like"/>
    <property type="match status" value="1"/>
</dbReference>
<evidence type="ECO:0000256" key="3">
    <source>
        <dbReference type="ARBA" id="ARBA00022670"/>
    </source>
</evidence>
<dbReference type="Pfam" id="PF06337">
    <property type="entry name" value="DUSP"/>
    <property type="match status" value="1"/>
</dbReference>
<dbReference type="GO" id="GO:0016579">
    <property type="term" value="P:protein deubiquitination"/>
    <property type="evidence" value="ECO:0007669"/>
    <property type="project" value="InterPro"/>
</dbReference>
<dbReference type="EMBL" id="HBUF01342850">
    <property type="protein sequence ID" value="CAG6705957.1"/>
    <property type="molecule type" value="Transcribed_RNA"/>
</dbReference>
<dbReference type="PROSITE" id="PS00972">
    <property type="entry name" value="USP_1"/>
    <property type="match status" value="1"/>
</dbReference>
<dbReference type="EMBL" id="HBUF01585437">
    <property type="protein sequence ID" value="CAG6771627.1"/>
    <property type="molecule type" value="Transcribed_RNA"/>
</dbReference>
<evidence type="ECO:0000256" key="6">
    <source>
        <dbReference type="ARBA" id="ARBA00022807"/>
    </source>
</evidence>
<dbReference type="EMBL" id="HBUF01287800">
    <property type="protein sequence ID" value="CAG6688636.1"/>
    <property type="molecule type" value="Transcribed_RNA"/>
</dbReference>
<comment type="similarity">
    <text evidence="2 7">Belongs to the peptidase C19 family.</text>
</comment>
<dbReference type="SMART" id="SM00695">
    <property type="entry name" value="DUSP"/>
    <property type="match status" value="1"/>
</dbReference>
<dbReference type="PROSITE" id="PS50235">
    <property type="entry name" value="USP_3"/>
    <property type="match status" value="1"/>
</dbReference>
<dbReference type="SUPFAM" id="SSF143791">
    <property type="entry name" value="DUSP-like"/>
    <property type="match status" value="1"/>
</dbReference>
<organism evidence="10">
    <name type="scientific">Cacopsylla melanoneura</name>
    <dbReference type="NCBI Taxonomy" id="428564"/>
    <lineage>
        <taxon>Eukaryota</taxon>
        <taxon>Metazoa</taxon>
        <taxon>Ecdysozoa</taxon>
        <taxon>Arthropoda</taxon>
        <taxon>Hexapoda</taxon>
        <taxon>Insecta</taxon>
        <taxon>Pterygota</taxon>
        <taxon>Neoptera</taxon>
        <taxon>Paraneoptera</taxon>
        <taxon>Hemiptera</taxon>
        <taxon>Sternorrhyncha</taxon>
        <taxon>Psylloidea</taxon>
        <taxon>Psyllidae</taxon>
        <taxon>Psyllinae</taxon>
        <taxon>Cacopsylla</taxon>
    </lineage>
</organism>
<keyword evidence="3 7" id="KW-0645">Protease</keyword>
<dbReference type="PANTHER" id="PTHR21646">
    <property type="entry name" value="UBIQUITIN CARBOXYL-TERMINAL HYDROLASE"/>
    <property type="match status" value="1"/>
</dbReference>
<evidence type="ECO:0000256" key="5">
    <source>
        <dbReference type="ARBA" id="ARBA00022801"/>
    </source>
</evidence>
<feature type="domain" description="DUSP" evidence="9">
    <location>
        <begin position="11"/>
        <end position="117"/>
    </location>
</feature>
<dbReference type="InterPro" id="IPR035927">
    <property type="entry name" value="DUSP-like_sf"/>
</dbReference>
<dbReference type="EMBL" id="HBUF01058403">
    <property type="protein sequence ID" value="CAG6624885.1"/>
    <property type="molecule type" value="Transcribed_RNA"/>
</dbReference>
<dbReference type="PANTHER" id="PTHR21646:SF24">
    <property type="entry name" value="UBIQUITIN CARBOXYL-TERMINAL HYDROLASE"/>
    <property type="match status" value="1"/>
</dbReference>
<dbReference type="EMBL" id="HBUF01342851">
    <property type="protein sequence ID" value="CAG6705959.1"/>
    <property type="molecule type" value="Transcribed_RNA"/>
</dbReference>
<sequence>MVTNISKIVDTPAEVQKREFQDVNQATNNMECGDTWYILESDWYHRFQQFIGLEDPDGMVCNPGPIDNSSLLDDHGELRKGLLEQDDFVLIPENTWKKLHSWYGIVKGQSPIVRKVIPTGVFSQTFVVEVYLLELKISTVENRNNIVSHKFSRNDPIKKIVDFARDHFKVSSDDIKLLTNFKQGNNSYDPLSLASSIGDENLNEGQHILVQTKPTPSEWKLNGSDIDSSEPSTSMVRSNVNSSRYVPGLCGLSNLGNTCFMNSVLQCMSNCPPITKYFREDQHLSELNVTNPLGMKGYVAKAFGELIKTMWSGDNSHTAPSNLKIQVSRFAPEFSGYQQHDAQELLTFLLDGLHEDLNRVKKKPYIELKDADGRPDEIVSKESWDNYLKRNNSVIVDYFHGLLKSHVTCPQCECVSTTFDPFCYLSLPLPPKKNSYIQIKYIPYDQSKREVIYKLCVARHSLIRDICVDLITLAKLDVNINQLVVAKVAKSHIHSFFSMTDTLDDISDRDGMLYVYDLPVSHENKDFTVIPVCTWEVSDGDSTFCKNELIDDPILVAFPLKELTYEEIFQTIIGQMGRHFNIPKNDSMSEYNFSHVSEYVSIYQVSVNLSSHEKLSPDDTYTLNGKDKLLAIQIETSTKKEYHKEVIPMRQDATEQRSRLKHSLDECLDLFVTNEKLGSDDAWYCPRCKEFQQATKKFDLWSVPKVLIIHLKRFHYSRYRRDKIETLVEFPVHDLDISKIVINKSEQLKKYDLVGVCNHYGTLGGGHYTAYAKNDLDKNWYLFDDSSVRKVIESEVVSNCAYVLMYIQKED</sequence>
<feature type="domain" description="USP" evidence="8">
    <location>
        <begin position="250"/>
        <end position="809"/>
    </location>
</feature>
<dbReference type="InterPro" id="IPR018200">
    <property type="entry name" value="USP_CS"/>
</dbReference>
<dbReference type="EC" id="3.4.19.12" evidence="7"/>
<accession>A0A8D8X9E6</accession>
<evidence type="ECO:0000256" key="7">
    <source>
        <dbReference type="RuleBase" id="RU366025"/>
    </source>
</evidence>
<dbReference type="GO" id="GO:0004843">
    <property type="term" value="F:cysteine-type deubiquitinase activity"/>
    <property type="evidence" value="ECO:0007669"/>
    <property type="project" value="UniProtKB-UniRule"/>
</dbReference>
<keyword evidence="6 7" id="KW-0788">Thiol protease</keyword>
<dbReference type="Gene3D" id="3.10.20.90">
    <property type="entry name" value="Phosphatidylinositol 3-kinase Catalytic Subunit, Chain A, domain 1"/>
    <property type="match status" value="1"/>
</dbReference>
<dbReference type="PROSITE" id="PS51283">
    <property type="entry name" value="DUSP"/>
    <property type="match status" value="1"/>
</dbReference>
<keyword evidence="5 7" id="KW-0378">Hydrolase</keyword>
<dbReference type="InterPro" id="IPR001394">
    <property type="entry name" value="Peptidase_C19_UCH"/>
</dbReference>
<comment type="catalytic activity">
    <reaction evidence="1 7">
        <text>Thiol-dependent hydrolysis of ester, thioester, amide, peptide and isopeptide bonds formed by the C-terminal Gly of ubiquitin (a 76-residue protein attached to proteins as an intracellular targeting signal).</text>
        <dbReference type="EC" id="3.4.19.12"/>
    </reaction>
</comment>
<protein>
    <recommendedName>
        <fullName evidence="7">Ubiquitin carboxyl-terminal hydrolase</fullName>
        <ecNumber evidence="7">3.4.19.12</ecNumber>
    </recommendedName>
</protein>
<dbReference type="AlphaFoldDB" id="A0A8D8X9E6"/>
<dbReference type="Pfam" id="PF00443">
    <property type="entry name" value="UCH"/>
    <property type="match status" value="1"/>
</dbReference>
<evidence type="ECO:0000256" key="4">
    <source>
        <dbReference type="ARBA" id="ARBA00022786"/>
    </source>
</evidence>
<evidence type="ECO:0000259" key="9">
    <source>
        <dbReference type="PROSITE" id="PS51283"/>
    </source>
</evidence>
<dbReference type="SUPFAM" id="SSF54001">
    <property type="entry name" value="Cysteine proteinases"/>
    <property type="match status" value="1"/>
</dbReference>
<reference evidence="10" key="1">
    <citation type="submission" date="2021-05" db="EMBL/GenBank/DDBJ databases">
        <authorList>
            <person name="Alioto T."/>
            <person name="Alioto T."/>
            <person name="Gomez Garrido J."/>
        </authorList>
    </citation>
    <scope>NUCLEOTIDE SEQUENCE</scope>
</reference>
<dbReference type="InterPro" id="IPR038765">
    <property type="entry name" value="Papain-like_cys_pep_sf"/>
</dbReference>
<dbReference type="InterPro" id="IPR028889">
    <property type="entry name" value="USP"/>
</dbReference>
<dbReference type="PROSITE" id="PS00973">
    <property type="entry name" value="USP_2"/>
    <property type="match status" value="1"/>
</dbReference>
<dbReference type="CDD" id="cd02674">
    <property type="entry name" value="Peptidase_C19R"/>
    <property type="match status" value="1"/>
</dbReference>